<comment type="caution">
    <text evidence="1">The sequence shown here is derived from an EMBL/GenBank/DDBJ whole genome shotgun (WGS) entry which is preliminary data.</text>
</comment>
<organism evidence="1 2">
    <name type="scientific">Pocillopora damicornis</name>
    <name type="common">Cauliflower coral</name>
    <name type="synonym">Millepora damicornis</name>
    <dbReference type="NCBI Taxonomy" id="46731"/>
    <lineage>
        <taxon>Eukaryota</taxon>
        <taxon>Metazoa</taxon>
        <taxon>Cnidaria</taxon>
        <taxon>Anthozoa</taxon>
        <taxon>Hexacorallia</taxon>
        <taxon>Scleractinia</taxon>
        <taxon>Astrocoeniina</taxon>
        <taxon>Pocilloporidae</taxon>
        <taxon>Pocillopora</taxon>
    </lineage>
</organism>
<accession>A0A3M6US27</accession>
<sequence>MASKQHAHYTEQDSEAGMQENMGDEFLESIFTLEESQKLELCKSAPTVEVLVQIEGVEFRTMAAMRIYARRNDNNLVPIPLISTRPFCSPPVRFGVWNARSLKTKVSWLCDPMLSCNLDLLSVTESWLTSYDSITIADLTNSLEDYTVYHLPRSTRRGGGPAVIARKGLHVLRNKSCVLSSFEHFDLTITSGDKVSRLVTVYRPPPSKILCVIRGVDCYILSISSL</sequence>
<gene>
    <name evidence="1" type="ORF">pdam_00008839</name>
</gene>
<feature type="non-terminal residue" evidence="1">
    <location>
        <position position="226"/>
    </location>
</feature>
<dbReference type="InterPro" id="IPR036691">
    <property type="entry name" value="Endo/exonu/phosph_ase_sf"/>
</dbReference>
<dbReference type="AlphaFoldDB" id="A0A3M6US27"/>
<protein>
    <submittedName>
        <fullName evidence="1">Uncharacterized protein</fullName>
    </submittedName>
</protein>
<evidence type="ECO:0000313" key="1">
    <source>
        <dbReference type="EMBL" id="RMX56461.1"/>
    </source>
</evidence>
<name>A0A3M6US27_POCDA</name>
<evidence type="ECO:0000313" key="2">
    <source>
        <dbReference type="Proteomes" id="UP000275408"/>
    </source>
</evidence>
<proteinExistence type="predicted"/>
<dbReference type="PANTHER" id="PTHR46670">
    <property type="entry name" value="ENDO/EXONUCLEASE/PHOSPHATASE DOMAIN-CONTAINING PROTEIN"/>
    <property type="match status" value="1"/>
</dbReference>
<dbReference type="Gene3D" id="3.60.10.10">
    <property type="entry name" value="Endonuclease/exonuclease/phosphatase"/>
    <property type="match status" value="1"/>
</dbReference>
<dbReference type="SUPFAM" id="SSF56219">
    <property type="entry name" value="DNase I-like"/>
    <property type="match status" value="1"/>
</dbReference>
<dbReference type="Proteomes" id="UP000275408">
    <property type="component" value="Unassembled WGS sequence"/>
</dbReference>
<keyword evidence="2" id="KW-1185">Reference proteome</keyword>
<reference evidence="1 2" key="1">
    <citation type="journal article" date="2018" name="Sci. Rep.">
        <title>Comparative analysis of the Pocillopora damicornis genome highlights role of immune system in coral evolution.</title>
        <authorList>
            <person name="Cunning R."/>
            <person name="Bay R.A."/>
            <person name="Gillette P."/>
            <person name="Baker A.C."/>
            <person name="Traylor-Knowles N."/>
        </authorList>
    </citation>
    <scope>NUCLEOTIDE SEQUENCE [LARGE SCALE GENOMIC DNA]</scope>
    <source>
        <strain evidence="1">RSMAS</strain>
        <tissue evidence="1">Whole animal</tissue>
    </source>
</reference>
<dbReference type="EMBL" id="RCHS01000841">
    <property type="protein sequence ID" value="RMX56461.1"/>
    <property type="molecule type" value="Genomic_DNA"/>
</dbReference>
<dbReference type="PANTHER" id="PTHR46670:SF3">
    <property type="entry name" value="ENDONUCLEASE_EXONUCLEASE_PHOSPHATASE DOMAIN-CONTAINING PROTEIN"/>
    <property type="match status" value="1"/>
</dbReference>
<dbReference type="STRING" id="46731.A0A3M6US27"/>